<name>A0A2P2FZ08_AMYLU</name>
<feature type="domain" description="Alkaline phosphatase-like protein PglZ N-terminal" evidence="3">
    <location>
        <begin position="24"/>
        <end position="111"/>
    </location>
</feature>
<dbReference type="AlphaFoldDB" id="A0A2P2FZ08"/>
<gene>
    <name evidence="5" type="ORF">BB31_06340</name>
</gene>
<dbReference type="InterPro" id="IPR058881">
    <property type="entry name" value="PglZ_2nd"/>
</dbReference>
<evidence type="ECO:0000313" key="5">
    <source>
        <dbReference type="EMBL" id="KFU81957.1"/>
    </source>
</evidence>
<evidence type="ECO:0000256" key="1">
    <source>
        <dbReference type="SAM" id="MobiDB-lite"/>
    </source>
</evidence>
<dbReference type="InterPro" id="IPR058880">
    <property type="entry name" value="PglZ_N"/>
</dbReference>
<protein>
    <submittedName>
        <fullName evidence="5">Alkaline phosphatase</fullName>
    </submittedName>
</protein>
<evidence type="ECO:0000259" key="3">
    <source>
        <dbReference type="Pfam" id="PF25862"/>
    </source>
</evidence>
<dbReference type="Pfam" id="PF25862">
    <property type="entry name" value="PglZ_1st"/>
    <property type="match status" value="1"/>
</dbReference>
<evidence type="ECO:0000259" key="4">
    <source>
        <dbReference type="Pfam" id="PF25863"/>
    </source>
</evidence>
<accession>A0A2P2FZ08</accession>
<dbReference type="InterPro" id="IPR058882">
    <property type="entry name" value="PglZ_C"/>
</dbReference>
<evidence type="ECO:0000259" key="2">
    <source>
        <dbReference type="Pfam" id="PF25861"/>
    </source>
</evidence>
<dbReference type="InterPro" id="IPR047992">
    <property type="entry name" value="BREX_PglZ"/>
</dbReference>
<comment type="caution">
    <text evidence="5">The sequence shown here is derived from an EMBL/GenBank/DDBJ whole genome shotgun (WGS) entry which is preliminary data.</text>
</comment>
<keyword evidence="6" id="KW-1185">Reference proteome</keyword>
<evidence type="ECO:0000313" key="6">
    <source>
        <dbReference type="Proteomes" id="UP000256220"/>
    </source>
</evidence>
<dbReference type="Pfam" id="PF25863">
    <property type="entry name" value="PglZ_C"/>
    <property type="match status" value="1"/>
</dbReference>
<dbReference type="NCBIfam" id="NF033446">
    <property type="entry name" value="BREX_PglZ_2"/>
    <property type="match status" value="1"/>
</dbReference>
<feature type="domain" description="Alkaline phosphatase-like protein PglZ second" evidence="2">
    <location>
        <begin position="180"/>
        <end position="329"/>
    </location>
</feature>
<dbReference type="Pfam" id="PF08665">
    <property type="entry name" value="PglZ"/>
    <property type="match status" value="1"/>
</dbReference>
<reference evidence="5 6" key="1">
    <citation type="journal article" date="2014" name="Genome Announc.">
        <title>Draft Genome Sequence of Amycolatopsis lurida NRRL 2430, Producer of the Glycopeptide Family Antibiotic Ristocetin.</title>
        <authorList>
            <person name="Kwun M.J."/>
            <person name="Hong H.J."/>
        </authorList>
    </citation>
    <scope>NUCLEOTIDE SEQUENCE [LARGE SCALE GENOMIC DNA]</scope>
    <source>
        <strain evidence="5 6">NRRL 2430</strain>
    </source>
</reference>
<dbReference type="EMBL" id="JFBM01000004">
    <property type="protein sequence ID" value="KFU81957.1"/>
    <property type="molecule type" value="Genomic_DNA"/>
</dbReference>
<proteinExistence type="predicted"/>
<feature type="domain" description="Alkaline phosphatase-like protein PglZ C-terminal" evidence="4">
    <location>
        <begin position="797"/>
        <end position="896"/>
    </location>
</feature>
<sequence>MAAVPELNRRVIEALLQSELPSAPERRLVLVHGRYDALSPAEFNLKLAGATRRVHVTDQPSVLGIAEAWQHHQKALPSSDDVLVVTTAVDDAHLGWDLRAYALRRGIRSVDRAEIVKQRFGAADIDPRIRREPWLVDALLDAEPTSGWRRSGSVLTRDAAVRALIGARLGGDELGEGTLDMDGLLAWSQRAGGPERFAELPPAEQDGLTNWLGDVIGGAATVVLGLARIGRAADAMALGVIGTVTTGPMASADSAVAFGALLGGPQFSGAHRRAFIEAVEGTLERWVAEAENSGPSAGHARSRVVDLVRRADDLAAGTELAEALAENRFVPTGLQARLRSLATALSGAPTIRSVAAAEAALVSVRGHALARLYPERLLAAEMAVRVQRWLAAPVPTIESVASGIDAQFADWGWVDRALSALWLGDSSADLIISRAYRAVYKAGVARRDSLDETFAQRLSLWTTGATTQAPGGCLLIEDVMDTIARPLLTGQAPLIIVLDGMSSAVAVELAEQLAGRTWTEASPKAGRRSAAVAAIPSVTRASRASLLTGGLTTGDQATEKDGFASLWRKHHRDGALFHKGEIAGQAGHRLSEPLITALAEDVVVGVVLNTIDDALDHGREGDRVGWRPADITYLPELLDAARSYRRPVVLVSDHGHVLERSASGEGPLSAEGVESARWRTGTAGFGEVELAGPRVLYGNGRVVAPWNASIRYTPRKSGYHGGASLAEMTVPVLVLLPSAELLPKGWSVLPPESTAPLWWAQRRAEETTTSRAPSRRATTKPKPASPASLFEVEVGTPKSLGALVVETDLYTTQRAFVRKPPNKSDIAAVIDALVAADNTISLTAAAAAGGRAGRSPEGFATILQRLLNVEGYPVLSVVDGGQNLRLNLELLRVQFKIGSA</sequence>
<organism evidence="5 6">
    <name type="scientific">Amycolatopsis lurida NRRL 2430</name>
    <dbReference type="NCBI Taxonomy" id="1460371"/>
    <lineage>
        <taxon>Bacteria</taxon>
        <taxon>Bacillati</taxon>
        <taxon>Actinomycetota</taxon>
        <taxon>Actinomycetes</taxon>
        <taxon>Pseudonocardiales</taxon>
        <taxon>Pseudonocardiaceae</taxon>
        <taxon>Amycolatopsis</taxon>
    </lineage>
</organism>
<dbReference type="RefSeq" id="WP_034307028.1">
    <property type="nucleotide sequence ID" value="NZ_JFBM01000004.1"/>
</dbReference>
<dbReference type="Pfam" id="PF25861">
    <property type="entry name" value="PglZ_2nd"/>
    <property type="match status" value="1"/>
</dbReference>
<dbReference type="Proteomes" id="UP000256220">
    <property type="component" value="Unassembled WGS sequence"/>
</dbReference>
<feature type="region of interest" description="Disordered" evidence="1">
    <location>
        <begin position="762"/>
        <end position="786"/>
    </location>
</feature>